<dbReference type="EMBL" id="AP023326">
    <property type="protein sequence ID" value="BCI68531.1"/>
    <property type="molecule type" value="Genomic_DNA"/>
</dbReference>
<evidence type="ECO:0000313" key="2">
    <source>
        <dbReference type="Proteomes" id="UP000515220"/>
    </source>
</evidence>
<protein>
    <submittedName>
        <fullName evidence="1">Uncharacterized protein</fullName>
    </submittedName>
</protein>
<name>A0A6S6PPC5_ACEAC</name>
<sequence length="78" mass="9146">MEPHAVIALTTTCPDSEPECMKLRRRTLGPGTMRVKKTPTIRASFLTLLTLTFRWDRLFGVVTQRIVRLITRNRWFDQ</sequence>
<dbReference type="AlphaFoldDB" id="A0A6S6PPC5"/>
<accession>A0A6S6PPC5</accession>
<reference evidence="1 2" key="1">
    <citation type="submission" date="2020-07" db="EMBL/GenBank/DDBJ databases">
        <title>Complete Genome Sequence of an acetic acid bacterium, Acetobacter aceti JCM20276.</title>
        <authorList>
            <person name="Hirose Y."/>
            <person name="Mihara H."/>
        </authorList>
    </citation>
    <scope>NUCLEOTIDE SEQUENCE [LARGE SCALE GENOMIC DNA]</scope>
    <source>
        <strain evidence="1 2">JCM20276</strain>
    </source>
</reference>
<evidence type="ECO:0000313" key="1">
    <source>
        <dbReference type="EMBL" id="BCI68531.1"/>
    </source>
</evidence>
<proteinExistence type="predicted"/>
<organism evidence="1 2">
    <name type="scientific">Acetobacter aceti</name>
    <dbReference type="NCBI Taxonomy" id="435"/>
    <lineage>
        <taxon>Bacteria</taxon>
        <taxon>Pseudomonadati</taxon>
        <taxon>Pseudomonadota</taxon>
        <taxon>Alphaproteobacteria</taxon>
        <taxon>Acetobacterales</taxon>
        <taxon>Acetobacteraceae</taxon>
        <taxon>Acetobacter</taxon>
        <taxon>Acetobacter subgen. Acetobacter</taxon>
    </lineage>
</organism>
<gene>
    <name evidence="1" type="ORF">AAJCM20276_31550</name>
</gene>
<dbReference type="Proteomes" id="UP000515220">
    <property type="component" value="Chromosome"/>
</dbReference>